<evidence type="ECO:0000256" key="10">
    <source>
        <dbReference type="ARBA" id="ARBA00023136"/>
    </source>
</evidence>
<dbReference type="Proteomes" id="UP000053660">
    <property type="component" value="Unassembled WGS sequence"/>
</dbReference>
<name>A0A0B1TK98_OESDE</name>
<evidence type="ECO:0000256" key="9">
    <source>
        <dbReference type="ARBA" id="ARBA00023002"/>
    </source>
</evidence>
<dbReference type="EC" id="1.3.5.2" evidence="5"/>
<comment type="catalytic activity">
    <reaction evidence="11">
        <text>(S)-dihydroorotate + a quinone = orotate + a quinol</text>
        <dbReference type="Rhea" id="RHEA:30187"/>
        <dbReference type="ChEBI" id="CHEBI:24646"/>
        <dbReference type="ChEBI" id="CHEBI:30839"/>
        <dbReference type="ChEBI" id="CHEBI:30864"/>
        <dbReference type="ChEBI" id="CHEBI:132124"/>
        <dbReference type="EC" id="1.3.5.2"/>
    </reaction>
</comment>
<evidence type="ECO:0000259" key="12">
    <source>
        <dbReference type="Pfam" id="PF01180"/>
    </source>
</evidence>
<dbReference type="GO" id="GO:0005743">
    <property type="term" value="C:mitochondrial inner membrane"/>
    <property type="evidence" value="ECO:0007669"/>
    <property type="project" value="TreeGrafter"/>
</dbReference>
<dbReference type="InterPro" id="IPR013785">
    <property type="entry name" value="Aldolase_TIM"/>
</dbReference>
<dbReference type="CDD" id="cd04738">
    <property type="entry name" value="DHOD_2_like"/>
    <property type="match status" value="1"/>
</dbReference>
<dbReference type="Gene3D" id="3.20.20.70">
    <property type="entry name" value="Aldolase class I"/>
    <property type="match status" value="1"/>
</dbReference>
<dbReference type="PANTHER" id="PTHR48109">
    <property type="entry name" value="DIHYDROOROTATE DEHYDROGENASE (QUINONE), MITOCHONDRIAL-RELATED"/>
    <property type="match status" value="1"/>
</dbReference>
<dbReference type="EMBL" id="KN549422">
    <property type="protein sequence ID" value="KHJ97629.1"/>
    <property type="molecule type" value="Genomic_DNA"/>
</dbReference>
<comment type="similarity">
    <text evidence="4">Belongs to the dihydroorotate dehydrogenase family. Type 2 subfamily.</text>
</comment>
<dbReference type="InterPro" id="IPR005720">
    <property type="entry name" value="Dihydroorotate_DH_cat"/>
</dbReference>
<feature type="domain" description="Dihydroorotate dehydrogenase catalytic" evidence="12">
    <location>
        <begin position="14"/>
        <end position="199"/>
    </location>
</feature>
<comment type="cofactor">
    <cofactor evidence="1">
        <name>FMN</name>
        <dbReference type="ChEBI" id="CHEBI:58210"/>
    </cofactor>
</comment>
<dbReference type="InterPro" id="IPR050074">
    <property type="entry name" value="DHO_dehydrogenase"/>
</dbReference>
<dbReference type="Pfam" id="PF01180">
    <property type="entry name" value="DHO_dh"/>
    <property type="match status" value="1"/>
</dbReference>
<evidence type="ECO:0000256" key="3">
    <source>
        <dbReference type="ARBA" id="ARBA00005161"/>
    </source>
</evidence>
<comment type="pathway">
    <text evidence="3">Pyrimidine metabolism; UMP biosynthesis via de novo pathway; orotate from (S)-dihydroorotate (quinone route): step 1/1.</text>
</comment>
<dbReference type="PROSITE" id="PS00912">
    <property type="entry name" value="DHODEHASE_2"/>
    <property type="match status" value="1"/>
</dbReference>
<evidence type="ECO:0000313" key="14">
    <source>
        <dbReference type="Proteomes" id="UP000053660"/>
    </source>
</evidence>
<evidence type="ECO:0000256" key="6">
    <source>
        <dbReference type="ARBA" id="ARBA00017599"/>
    </source>
</evidence>
<keyword evidence="14" id="KW-1185">Reference proteome</keyword>
<accession>A0A0B1TK98</accession>
<organism evidence="13 14">
    <name type="scientific">Oesophagostomum dentatum</name>
    <name type="common">Nodular worm</name>
    <dbReference type="NCBI Taxonomy" id="61180"/>
    <lineage>
        <taxon>Eukaryota</taxon>
        <taxon>Metazoa</taxon>
        <taxon>Ecdysozoa</taxon>
        <taxon>Nematoda</taxon>
        <taxon>Chromadorea</taxon>
        <taxon>Rhabditida</taxon>
        <taxon>Rhabditina</taxon>
        <taxon>Rhabditomorpha</taxon>
        <taxon>Strongyloidea</taxon>
        <taxon>Strongylidae</taxon>
        <taxon>Oesophagostomum</taxon>
    </lineage>
</organism>
<evidence type="ECO:0000256" key="5">
    <source>
        <dbReference type="ARBA" id="ARBA00012791"/>
    </source>
</evidence>
<dbReference type="InterPro" id="IPR001295">
    <property type="entry name" value="Dihydroorotate_DH_CS"/>
</dbReference>
<dbReference type="PANTHER" id="PTHR48109:SF4">
    <property type="entry name" value="DIHYDROOROTATE DEHYDROGENASE (QUINONE), MITOCHONDRIAL"/>
    <property type="match status" value="1"/>
</dbReference>
<evidence type="ECO:0000256" key="4">
    <source>
        <dbReference type="ARBA" id="ARBA00005359"/>
    </source>
</evidence>
<proteinExistence type="inferred from homology"/>
<dbReference type="UniPathway" id="UPA00070">
    <property type="reaction ID" value="UER00946"/>
</dbReference>
<dbReference type="GO" id="GO:0044205">
    <property type="term" value="P:'de novo' UMP biosynthetic process"/>
    <property type="evidence" value="ECO:0007669"/>
    <property type="project" value="UniProtKB-UniPathway"/>
</dbReference>
<evidence type="ECO:0000256" key="2">
    <source>
        <dbReference type="ARBA" id="ARBA00004370"/>
    </source>
</evidence>
<keyword evidence="7" id="KW-0285">Flavoprotein</keyword>
<dbReference type="OrthoDB" id="14784at2759"/>
<keyword evidence="10" id="KW-0472">Membrane</keyword>
<evidence type="ECO:0000313" key="13">
    <source>
        <dbReference type="EMBL" id="KHJ97629.1"/>
    </source>
</evidence>
<protein>
    <recommendedName>
        <fullName evidence="6">Dihydroorotate dehydrogenase (quinone), mitochondrial</fullName>
        <ecNumber evidence="5">1.3.5.2</ecNumber>
    </recommendedName>
</protein>
<dbReference type="GO" id="GO:0106430">
    <property type="term" value="F:dihydroorotate dehydrogenase (quinone) activity"/>
    <property type="evidence" value="ECO:0007669"/>
    <property type="project" value="UniProtKB-EC"/>
</dbReference>
<evidence type="ECO:0000256" key="1">
    <source>
        <dbReference type="ARBA" id="ARBA00001917"/>
    </source>
</evidence>
<comment type="subcellular location">
    <subcellularLocation>
        <location evidence="2">Membrane</location>
    </subcellularLocation>
</comment>
<gene>
    <name evidence="13" type="ORF">OESDEN_02397</name>
</gene>
<dbReference type="GO" id="GO:0006207">
    <property type="term" value="P:'de novo' pyrimidine nucleobase biosynthetic process"/>
    <property type="evidence" value="ECO:0007669"/>
    <property type="project" value="InterPro"/>
</dbReference>
<dbReference type="SUPFAM" id="SSF51395">
    <property type="entry name" value="FMN-linked oxidoreductases"/>
    <property type="match status" value="1"/>
</dbReference>
<evidence type="ECO:0000256" key="11">
    <source>
        <dbReference type="ARBA" id="ARBA00048639"/>
    </source>
</evidence>
<evidence type="ECO:0000256" key="7">
    <source>
        <dbReference type="ARBA" id="ARBA00022630"/>
    </source>
</evidence>
<dbReference type="InterPro" id="IPR005719">
    <property type="entry name" value="Dihydroorotate_DH_2"/>
</dbReference>
<keyword evidence="8" id="KW-0288">FMN</keyword>
<sequence length="217" mass="23944">MQNYFKTLADFRLDYEVGASYFAPYSDYIVINTSSNNPNINPIRKKPDLIKLLKHVKTVVDSMVLESRPKVLLKIPPDLTENEKKDIAQMSMDPRHGVDALIVCDTTSSRPDTLKSENKIEGGGLSGAPIRRISTECVREMYRLTKGRVPIVGCGGVFSGADAYEKIRAGASVVQLHSALVFYGFPVVGKVKRELADLLKKDGYTNVGEAIGADHRL</sequence>
<reference evidence="13 14" key="1">
    <citation type="submission" date="2014-03" db="EMBL/GenBank/DDBJ databases">
        <title>Draft genome of the hookworm Oesophagostomum dentatum.</title>
        <authorList>
            <person name="Mitreva M."/>
        </authorList>
    </citation>
    <scope>NUCLEOTIDE SEQUENCE [LARGE SCALE GENOMIC DNA]</scope>
    <source>
        <strain evidence="13 14">OD-Hann</strain>
    </source>
</reference>
<keyword evidence="9" id="KW-0560">Oxidoreductase</keyword>
<evidence type="ECO:0000256" key="8">
    <source>
        <dbReference type="ARBA" id="ARBA00022643"/>
    </source>
</evidence>
<dbReference type="AlphaFoldDB" id="A0A0B1TK98"/>